<sequence>MIERLQANTDILRFHVPTNAKERSPLPGFYAVPKTEGAPLQRPSLKGNRPTLFFESAGRLLYSVQALRRAPKLTSGS</sequence>
<proteinExistence type="predicted"/>
<evidence type="ECO:0000313" key="2">
    <source>
        <dbReference type="Proteomes" id="UP001143391"/>
    </source>
</evidence>
<keyword evidence="2" id="KW-1185">Reference proteome</keyword>
<accession>A0ABT5YHF7</accession>
<organism evidence="1 2">
    <name type="scientific">Marinobacter iranensis</name>
    <dbReference type="NCBI Taxonomy" id="2962607"/>
    <lineage>
        <taxon>Bacteria</taxon>
        <taxon>Pseudomonadati</taxon>
        <taxon>Pseudomonadota</taxon>
        <taxon>Gammaproteobacteria</taxon>
        <taxon>Pseudomonadales</taxon>
        <taxon>Marinobacteraceae</taxon>
        <taxon>Marinobacter</taxon>
    </lineage>
</organism>
<protein>
    <submittedName>
        <fullName evidence="1">Uncharacterized protein</fullName>
    </submittedName>
</protein>
<gene>
    <name evidence="1" type="ORF">NLU14_22400</name>
</gene>
<reference evidence="1" key="1">
    <citation type="submission" date="2022-07" db="EMBL/GenBank/DDBJ databases">
        <title>Marinobacter iranensis a new bacterium isolate from a hipersaline lake in Iran.</title>
        <authorList>
            <person name="Mohammad A.M.A."/>
            <person name="Cristina S.-P."/>
            <person name="Antonio V."/>
        </authorList>
    </citation>
    <scope>NUCLEOTIDE SEQUENCE</scope>
    <source>
        <strain evidence="1">71-i</strain>
    </source>
</reference>
<name>A0ABT5YHF7_9GAMM</name>
<dbReference type="RefSeq" id="WP_275710766.1">
    <property type="nucleotide sequence ID" value="NZ_JANCMW010000287.1"/>
</dbReference>
<dbReference type="Proteomes" id="UP001143391">
    <property type="component" value="Unassembled WGS sequence"/>
</dbReference>
<dbReference type="EMBL" id="JANCMW010000287">
    <property type="protein sequence ID" value="MDF0752981.1"/>
    <property type="molecule type" value="Genomic_DNA"/>
</dbReference>
<evidence type="ECO:0000313" key="1">
    <source>
        <dbReference type="EMBL" id="MDF0752981.1"/>
    </source>
</evidence>
<comment type="caution">
    <text evidence="1">The sequence shown here is derived from an EMBL/GenBank/DDBJ whole genome shotgun (WGS) entry which is preliminary data.</text>
</comment>
<feature type="non-terminal residue" evidence="1">
    <location>
        <position position="77"/>
    </location>
</feature>